<dbReference type="GO" id="GO:0016811">
    <property type="term" value="F:hydrolase activity, acting on carbon-nitrogen (but not peptide) bonds, in linear amides"/>
    <property type="evidence" value="ECO:0007669"/>
    <property type="project" value="TreeGrafter"/>
</dbReference>
<proteinExistence type="predicted"/>
<gene>
    <name evidence="2" type="ORF">AMD02_11080</name>
</gene>
<dbReference type="AlphaFoldDB" id="A0A0M0KKH1"/>
<dbReference type="EMBL" id="LILD01000001">
    <property type="protein sequence ID" value="KOO39324.1"/>
    <property type="molecule type" value="Genomic_DNA"/>
</dbReference>
<dbReference type="Gene3D" id="3.40.50.10320">
    <property type="entry name" value="LmbE-like"/>
    <property type="match status" value="1"/>
</dbReference>
<protein>
    <submittedName>
        <fullName evidence="2">Deacetylase</fullName>
    </submittedName>
</protein>
<sequence>MMRRSHVSKLDILAFGAHPDDVEIGMGATLYHYRQKGHRVGICNLTKAELSSNGTVEQRQKEAADASRILGIDERIQLDLPDRGLRNPSEQQVRNIVSVIRHYQPTFVFVPYPVDRHPDHGHCAELVKEAVFNARIRNYKAEGGAHHVQDLFYYMINSFERPDLLVDVSHCYEVKQAALNAYKSQFTKSKASVDTPLTNGYLEAVEARERLYGKEAGAMYAEGFKLDKPFVVPSFFR</sequence>
<comment type="cofactor">
    <cofactor evidence="1">
        <name>Zn(2+)</name>
        <dbReference type="ChEBI" id="CHEBI:29105"/>
    </cofactor>
</comment>
<dbReference type="InterPro" id="IPR024078">
    <property type="entry name" value="LmbE-like_dom_sf"/>
</dbReference>
<dbReference type="InterPro" id="IPR023842">
    <property type="entry name" value="Bacillithiol_biosynth_BshB1"/>
</dbReference>
<organism evidence="2">
    <name type="scientific">Halalkalibacterium halodurans</name>
    <name type="common">Bacillus halodurans</name>
    <dbReference type="NCBI Taxonomy" id="86665"/>
    <lineage>
        <taxon>Bacteria</taxon>
        <taxon>Bacillati</taxon>
        <taxon>Bacillota</taxon>
        <taxon>Bacilli</taxon>
        <taxon>Bacillales</taxon>
        <taxon>Bacillaceae</taxon>
        <taxon>Halalkalibacterium (ex Joshi et al. 2022)</taxon>
    </lineage>
</organism>
<accession>A0A4Y7X1Y4</accession>
<evidence type="ECO:0000256" key="1">
    <source>
        <dbReference type="ARBA" id="ARBA00001947"/>
    </source>
</evidence>
<name>A0A0M0KKH1_ALKHA</name>
<reference evidence="2" key="1">
    <citation type="submission" date="2015-08" db="EMBL/GenBank/DDBJ databases">
        <title>Complete DNA Sequence of Pseudomonas syringae pv. actinidiae, the Causal Agent of Kiwifruit Canker Disease.</title>
        <authorList>
            <person name="Rikkerink E.H.A."/>
            <person name="Fineran P.C."/>
        </authorList>
    </citation>
    <scope>NUCLEOTIDE SEQUENCE</scope>
    <source>
        <strain evidence="2">DSM 13666</strain>
    </source>
</reference>
<dbReference type="GO" id="GO:0071793">
    <property type="term" value="P:bacillithiol biosynthetic process"/>
    <property type="evidence" value="ECO:0007669"/>
    <property type="project" value="InterPro"/>
</dbReference>
<dbReference type="SUPFAM" id="SSF102588">
    <property type="entry name" value="LmbE-like"/>
    <property type="match status" value="1"/>
</dbReference>
<dbReference type="PANTHER" id="PTHR12993:SF30">
    <property type="entry name" value="N-ACETYL-ALPHA-D-GLUCOSAMINYL L-MALATE DEACETYLASE 1"/>
    <property type="match status" value="1"/>
</dbReference>
<dbReference type="PANTHER" id="PTHR12993">
    <property type="entry name" value="N-ACETYLGLUCOSAMINYL-PHOSPHATIDYLINOSITOL DE-N-ACETYLASE-RELATED"/>
    <property type="match status" value="1"/>
</dbReference>
<dbReference type="GO" id="GO:0019213">
    <property type="term" value="F:deacetylase activity"/>
    <property type="evidence" value="ECO:0007669"/>
    <property type="project" value="InterPro"/>
</dbReference>
<dbReference type="NCBIfam" id="TIGR04001">
    <property type="entry name" value="thiol_BshB1"/>
    <property type="match status" value="1"/>
</dbReference>
<dbReference type="InterPro" id="IPR003737">
    <property type="entry name" value="GlcNAc_PI_deacetylase-related"/>
</dbReference>
<dbReference type="Pfam" id="PF02585">
    <property type="entry name" value="PIG-L"/>
    <property type="match status" value="1"/>
</dbReference>
<dbReference type="PATRIC" id="fig|136160.3.peg.2621"/>
<accession>A0A0M0KKH1</accession>
<comment type="caution">
    <text evidence="2">The sequence shown here is derived from an EMBL/GenBank/DDBJ whole genome shotgun (WGS) entry which is preliminary data.</text>
</comment>
<evidence type="ECO:0000313" key="2">
    <source>
        <dbReference type="EMBL" id="KOO39324.1"/>
    </source>
</evidence>